<gene>
    <name evidence="4" type="ORF">EV129_110260</name>
    <name evidence="3" type="ORF">EV130_112280</name>
</gene>
<dbReference type="InterPro" id="IPR029058">
    <property type="entry name" value="AB_hydrolase_fold"/>
</dbReference>
<evidence type="ECO:0000313" key="4">
    <source>
        <dbReference type="EMBL" id="TCU35256.1"/>
    </source>
</evidence>
<dbReference type="EMBL" id="SMBK01000010">
    <property type="protein sequence ID" value="TCU35256.1"/>
    <property type="molecule type" value="Genomic_DNA"/>
</dbReference>
<comment type="caution">
    <text evidence="3">The sequence shown here is derived from an EMBL/GenBank/DDBJ whole genome shotgun (WGS) entry which is preliminary data.</text>
</comment>
<dbReference type="PANTHER" id="PTHR42776:SF27">
    <property type="entry name" value="DIPEPTIDYL PEPTIDASE FAMILY MEMBER 6"/>
    <property type="match status" value="1"/>
</dbReference>
<feature type="domain" description="Peptidase S9 prolyl oligopeptidase catalytic" evidence="2">
    <location>
        <begin position="106"/>
        <end position="237"/>
    </location>
</feature>
<dbReference type="PANTHER" id="PTHR42776">
    <property type="entry name" value="SERINE PEPTIDASE S9 FAMILY MEMBER"/>
    <property type="match status" value="1"/>
</dbReference>
<dbReference type="SUPFAM" id="SSF53474">
    <property type="entry name" value="alpha/beta-Hydrolases"/>
    <property type="match status" value="1"/>
</dbReference>
<evidence type="ECO:0000259" key="2">
    <source>
        <dbReference type="Pfam" id="PF00326"/>
    </source>
</evidence>
<evidence type="ECO:0000256" key="1">
    <source>
        <dbReference type="ARBA" id="ARBA00022801"/>
    </source>
</evidence>
<dbReference type="InterPro" id="IPR001375">
    <property type="entry name" value="Peptidase_S9_cat"/>
</dbReference>
<keyword evidence="6" id="KW-1185">Reference proteome</keyword>
<dbReference type="OrthoDB" id="7191605at2"/>
<dbReference type="AlphaFoldDB" id="A0A4R3QGP7"/>
<dbReference type="GO" id="GO:0004252">
    <property type="term" value="F:serine-type endopeptidase activity"/>
    <property type="evidence" value="ECO:0007669"/>
    <property type="project" value="TreeGrafter"/>
</dbReference>
<dbReference type="Pfam" id="PF00326">
    <property type="entry name" value="Peptidase_S9"/>
    <property type="match status" value="1"/>
</dbReference>
<evidence type="ECO:0000313" key="6">
    <source>
        <dbReference type="Proteomes" id="UP000295547"/>
    </source>
</evidence>
<sequence length="267" mass="28285">MSWLHILGHRISAGDAKSVLTQHIIDRGDGAAVELFQARGSDARAGAILFVHGNQGGLFLGGKEAVDDGSLVRFSSRLGVTAAAISQPGFGASDGPADFCGPATQRAIVAALDFLKEQPSVDPANIVLYGNSRGAVASAMVAAQVTDLRAVILTGGVYDLRKAYESGSRGLQQAIHKEAGLSSASFLDRSPIHHSRKIKAETLLLHGRYDDRASVDQAERFSEALAETGASATLHTLECGHRLPREQVTPILRDFLIRIFAPVTTAH</sequence>
<name>A0A4R3QGP7_9HYPH</name>
<keyword evidence="1" id="KW-0378">Hydrolase</keyword>
<organism evidence="3 6">
    <name type="scientific">Rhizobium azibense</name>
    <dbReference type="NCBI Taxonomy" id="1136135"/>
    <lineage>
        <taxon>Bacteria</taxon>
        <taxon>Pseudomonadati</taxon>
        <taxon>Pseudomonadota</taxon>
        <taxon>Alphaproteobacteria</taxon>
        <taxon>Hyphomicrobiales</taxon>
        <taxon>Rhizobiaceae</taxon>
        <taxon>Rhizobium/Agrobacterium group</taxon>
        <taxon>Rhizobium</taxon>
    </lineage>
</organism>
<evidence type="ECO:0000313" key="3">
    <source>
        <dbReference type="EMBL" id="TCU20898.1"/>
    </source>
</evidence>
<evidence type="ECO:0000313" key="5">
    <source>
        <dbReference type="Proteomes" id="UP000295507"/>
    </source>
</evidence>
<dbReference type="RefSeq" id="WP_132552650.1">
    <property type="nucleotide sequence ID" value="NZ_SMBJ01000012.1"/>
</dbReference>
<reference evidence="5 6" key="1">
    <citation type="submission" date="2019-03" db="EMBL/GenBank/DDBJ databases">
        <title>Genomic Encyclopedia of Type Strains, Phase IV (KMG-V): Genome sequencing to study the core and pangenomes of soil and plant-associated prokaryotes.</title>
        <authorList>
            <person name="Whitman W."/>
        </authorList>
    </citation>
    <scope>NUCLEOTIDE SEQUENCE [LARGE SCALE GENOMIC DNA]</scope>
    <source>
        <strain evidence="3 6">Gr42</strain>
        <strain evidence="4 5">IE4868</strain>
    </source>
</reference>
<proteinExistence type="predicted"/>
<dbReference type="Gene3D" id="3.40.50.1820">
    <property type="entry name" value="alpha/beta hydrolase"/>
    <property type="match status" value="1"/>
</dbReference>
<dbReference type="EMBL" id="SMBJ01000012">
    <property type="protein sequence ID" value="TCU20898.1"/>
    <property type="molecule type" value="Genomic_DNA"/>
</dbReference>
<protein>
    <submittedName>
        <fullName evidence="3">Prolyl oligopeptidase family protein</fullName>
    </submittedName>
</protein>
<dbReference type="Proteomes" id="UP000295507">
    <property type="component" value="Unassembled WGS sequence"/>
</dbReference>
<accession>A0A4R3QGP7</accession>
<dbReference type="GO" id="GO:0006508">
    <property type="term" value="P:proteolysis"/>
    <property type="evidence" value="ECO:0007669"/>
    <property type="project" value="InterPro"/>
</dbReference>
<dbReference type="Proteomes" id="UP000295547">
    <property type="component" value="Unassembled WGS sequence"/>
</dbReference>